<feature type="transmembrane region" description="Helical" evidence="5">
    <location>
        <begin position="446"/>
        <end position="468"/>
    </location>
</feature>
<feature type="transmembrane region" description="Helical" evidence="5">
    <location>
        <begin position="263"/>
        <end position="281"/>
    </location>
</feature>
<organism evidence="6 7">
    <name type="scientific">Ensete ventricosum</name>
    <name type="common">Abyssinian banana</name>
    <name type="synonym">Musa ensete</name>
    <dbReference type="NCBI Taxonomy" id="4639"/>
    <lineage>
        <taxon>Eukaryota</taxon>
        <taxon>Viridiplantae</taxon>
        <taxon>Streptophyta</taxon>
        <taxon>Embryophyta</taxon>
        <taxon>Tracheophyta</taxon>
        <taxon>Spermatophyta</taxon>
        <taxon>Magnoliopsida</taxon>
        <taxon>Liliopsida</taxon>
        <taxon>Zingiberales</taxon>
        <taxon>Musaceae</taxon>
        <taxon>Ensete</taxon>
    </lineage>
</organism>
<evidence type="ECO:0000256" key="4">
    <source>
        <dbReference type="ARBA" id="ARBA00023136"/>
    </source>
</evidence>
<feature type="transmembrane region" description="Helical" evidence="5">
    <location>
        <begin position="328"/>
        <end position="347"/>
    </location>
</feature>
<feature type="transmembrane region" description="Helical" evidence="5">
    <location>
        <begin position="414"/>
        <end position="434"/>
    </location>
</feature>
<accession>A0A426XV36</accession>
<feature type="transmembrane region" description="Helical" evidence="5">
    <location>
        <begin position="102"/>
        <end position="127"/>
    </location>
</feature>
<comment type="subcellular location">
    <subcellularLocation>
        <location evidence="1">Membrane</location>
        <topology evidence="1">Multi-pass membrane protein</topology>
    </subcellularLocation>
</comment>
<sequence length="470" mass="51373">GSDRMWPKYAKGVDLESGGPSALYPGMIESSDLRWAFIRKIYTILTVQLALTAAVAAVVVSVKSVSHFFVSSSAGLGLYIFLIILPFILLCPLYIYRERHPVNLLLLGLFTLSISFAVGMSCAFTSGNIPTILFPLGKISVMIYGGLGALIFSGYIIYDTDNLIKRFTYDQYVWAAVSLYLDVINLIGEMKDWRGWDVEAGGAAAAGGASLYPNMMESPQLRWAFIRKVYTIVALQIVITIGVAAAINLIAPVRDFLLDRSTASFVAGVAIMILPFLGTYAKFQDRMDSFSSPIPCSMTVFDFASSNCSLEMETVMLPMMYFSERHPINFVLLLLFTVCIGFAVGLACTTRGGAAILEAATLTAAVVGGLTLYTFWAAKRGHDFSFLGPFLFAALLALTIFSLIQVLFPMGTVTTRVFGCISAVVFAGFIIYDTDNLIKRHSYDQYVCAAISLYLDIINLFLALLSTIED</sequence>
<feature type="transmembrane region" description="Helical" evidence="5">
    <location>
        <begin position="387"/>
        <end position="408"/>
    </location>
</feature>
<evidence type="ECO:0000256" key="2">
    <source>
        <dbReference type="ARBA" id="ARBA00022692"/>
    </source>
</evidence>
<dbReference type="GO" id="GO:0016020">
    <property type="term" value="C:membrane"/>
    <property type="evidence" value="ECO:0007669"/>
    <property type="project" value="UniProtKB-SubCell"/>
</dbReference>
<evidence type="ECO:0000256" key="5">
    <source>
        <dbReference type="SAM" id="Phobius"/>
    </source>
</evidence>
<dbReference type="EMBL" id="AMZH03017223">
    <property type="protein sequence ID" value="RRT43349.1"/>
    <property type="molecule type" value="Genomic_DNA"/>
</dbReference>
<evidence type="ECO:0000313" key="6">
    <source>
        <dbReference type="EMBL" id="RRT43349.1"/>
    </source>
</evidence>
<evidence type="ECO:0000313" key="7">
    <source>
        <dbReference type="Proteomes" id="UP000287651"/>
    </source>
</evidence>
<dbReference type="PANTHER" id="PTHR23291">
    <property type="entry name" value="BAX INHIBITOR-RELATED"/>
    <property type="match status" value="1"/>
</dbReference>
<evidence type="ECO:0000256" key="3">
    <source>
        <dbReference type="ARBA" id="ARBA00022989"/>
    </source>
</evidence>
<protein>
    <recommendedName>
        <fullName evidence="8">BI1-like protein</fullName>
    </recommendedName>
</protein>
<feature type="transmembrane region" description="Helical" evidence="5">
    <location>
        <begin position="353"/>
        <end position="375"/>
    </location>
</feature>
<gene>
    <name evidence="6" type="ORF">B296_00056504</name>
</gene>
<comment type="caution">
    <text evidence="6">The sequence shown here is derived from an EMBL/GenBank/DDBJ whole genome shotgun (WGS) entry which is preliminary data.</text>
</comment>
<feature type="transmembrane region" description="Helical" evidence="5">
    <location>
        <begin position="74"/>
        <end position="95"/>
    </location>
</feature>
<feature type="transmembrane region" description="Helical" evidence="5">
    <location>
        <begin position="139"/>
        <end position="158"/>
    </location>
</feature>
<keyword evidence="3 5" id="KW-1133">Transmembrane helix</keyword>
<evidence type="ECO:0008006" key="8">
    <source>
        <dbReference type="Google" id="ProtNLM"/>
    </source>
</evidence>
<proteinExistence type="predicted"/>
<dbReference type="Proteomes" id="UP000287651">
    <property type="component" value="Unassembled WGS sequence"/>
</dbReference>
<keyword evidence="2 5" id="KW-0812">Transmembrane</keyword>
<dbReference type="Pfam" id="PF01027">
    <property type="entry name" value="Bax1-I"/>
    <property type="match status" value="3"/>
</dbReference>
<dbReference type="InterPro" id="IPR006214">
    <property type="entry name" value="Bax_inhibitor_1-related"/>
</dbReference>
<feature type="transmembrane region" description="Helical" evidence="5">
    <location>
        <begin position="229"/>
        <end position="251"/>
    </location>
</feature>
<feature type="non-terminal residue" evidence="6">
    <location>
        <position position="1"/>
    </location>
</feature>
<evidence type="ECO:0000256" key="1">
    <source>
        <dbReference type="ARBA" id="ARBA00004141"/>
    </source>
</evidence>
<reference evidence="6 7" key="1">
    <citation type="journal article" date="2014" name="Agronomy (Basel)">
        <title>A Draft Genome Sequence for Ensete ventricosum, the Drought-Tolerant Tree Against Hunger.</title>
        <authorList>
            <person name="Harrison J."/>
            <person name="Moore K.A."/>
            <person name="Paszkiewicz K."/>
            <person name="Jones T."/>
            <person name="Grant M."/>
            <person name="Ambacheew D."/>
            <person name="Muzemil S."/>
            <person name="Studholme D.J."/>
        </authorList>
    </citation>
    <scope>NUCLEOTIDE SEQUENCE [LARGE SCALE GENOMIC DNA]</scope>
</reference>
<keyword evidence="4 5" id="KW-0472">Membrane</keyword>
<name>A0A426XV36_ENSVE</name>
<dbReference type="AlphaFoldDB" id="A0A426XV36"/>
<feature type="transmembrane region" description="Helical" evidence="5">
    <location>
        <begin position="41"/>
        <end position="62"/>
    </location>
</feature>
<dbReference type="PANTHER" id="PTHR23291:SF40">
    <property type="entry name" value="OS07G0177200 PROTEIN"/>
    <property type="match status" value="1"/>
</dbReference>